<dbReference type="GO" id="GO:0006397">
    <property type="term" value="P:mRNA processing"/>
    <property type="evidence" value="ECO:0007669"/>
    <property type="project" value="UniProtKB-KW"/>
</dbReference>
<dbReference type="Proteomes" id="UP000193685">
    <property type="component" value="Unassembled WGS sequence"/>
</dbReference>
<dbReference type="OrthoDB" id="1917198at2759"/>
<name>A0A1Y2F7P6_PROLT</name>
<gene>
    <name evidence="7" type="ORF">BCR37DRAFT_381336</name>
</gene>
<dbReference type="Pfam" id="PF05182">
    <property type="entry name" value="Fip1"/>
    <property type="match status" value="1"/>
</dbReference>
<dbReference type="GeneID" id="63786273"/>
<sequence>MDDDLDDLYGYTSASPKADTSNQQEAQDVTMKEEEADKQSASGSGSSDDESEIEFVIATKPGQRAEPPANKPLPFSGAKVAKPAVAKPAVKAEDGAAAAAGAASTTQDVTDGSHTAGTTAAIGRKEPMQKLPNVDIHAIAQLDGKSILEIDLEALEHKPWRQEGADITDYFNYGFDEFTWTAYVNKQKQIRSEYTPDKVMANMLPDPMMMMPDPSMMGGFPGAMDPMFMQGMFNGQQDFPGQPPPFMPPQQQHNQQQPAFTGPASRAMQQNRPSHSPAPPPPAPGGFEEMPKIPTGPSKGRGGRSRR</sequence>
<feature type="region of interest" description="Disordered" evidence="5">
    <location>
        <begin position="102"/>
        <end position="126"/>
    </location>
</feature>
<dbReference type="PANTHER" id="PTHR13484:SF0">
    <property type="entry name" value="PRE-MRNA 3'-END-PROCESSING FACTOR FIP1"/>
    <property type="match status" value="1"/>
</dbReference>
<keyword evidence="4" id="KW-0539">Nucleus</keyword>
<protein>
    <submittedName>
        <fullName evidence="7">Fip1 motif-domain-containing protein</fullName>
    </submittedName>
</protein>
<dbReference type="EMBL" id="MCFI01000014">
    <property type="protein sequence ID" value="ORY79913.1"/>
    <property type="molecule type" value="Genomic_DNA"/>
</dbReference>
<evidence type="ECO:0000259" key="6">
    <source>
        <dbReference type="Pfam" id="PF05182"/>
    </source>
</evidence>
<dbReference type="PANTHER" id="PTHR13484">
    <property type="entry name" value="FIP1-LIKE 1 PROTEIN"/>
    <property type="match status" value="1"/>
</dbReference>
<evidence type="ECO:0000256" key="2">
    <source>
        <dbReference type="ARBA" id="ARBA00007459"/>
    </source>
</evidence>
<dbReference type="AlphaFoldDB" id="A0A1Y2F7P6"/>
<proteinExistence type="inferred from homology"/>
<evidence type="ECO:0000256" key="4">
    <source>
        <dbReference type="ARBA" id="ARBA00023242"/>
    </source>
</evidence>
<dbReference type="RefSeq" id="XP_040724047.1">
    <property type="nucleotide sequence ID" value="XM_040869674.1"/>
</dbReference>
<evidence type="ECO:0000313" key="7">
    <source>
        <dbReference type="EMBL" id="ORY79913.1"/>
    </source>
</evidence>
<comment type="subcellular location">
    <subcellularLocation>
        <location evidence="1">Nucleus</location>
    </subcellularLocation>
</comment>
<evidence type="ECO:0000256" key="3">
    <source>
        <dbReference type="ARBA" id="ARBA00022664"/>
    </source>
</evidence>
<feature type="compositionally biased region" description="Polar residues" evidence="5">
    <location>
        <begin position="104"/>
        <end position="118"/>
    </location>
</feature>
<keyword evidence="8" id="KW-1185">Reference proteome</keyword>
<dbReference type="InterPro" id="IPR051187">
    <property type="entry name" value="Pre-mRNA_3'-end_processing_reg"/>
</dbReference>
<evidence type="ECO:0000313" key="8">
    <source>
        <dbReference type="Proteomes" id="UP000193685"/>
    </source>
</evidence>
<evidence type="ECO:0000256" key="1">
    <source>
        <dbReference type="ARBA" id="ARBA00004123"/>
    </source>
</evidence>
<comment type="similarity">
    <text evidence="2">Belongs to the FIP1 family.</text>
</comment>
<accession>A0A1Y2F7P6</accession>
<organism evidence="7 8">
    <name type="scientific">Protomyces lactucae-debilis</name>
    <dbReference type="NCBI Taxonomy" id="2754530"/>
    <lineage>
        <taxon>Eukaryota</taxon>
        <taxon>Fungi</taxon>
        <taxon>Dikarya</taxon>
        <taxon>Ascomycota</taxon>
        <taxon>Taphrinomycotina</taxon>
        <taxon>Taphrinomycetes</taxon>
        <taxon>Taphrinales</taxon>
        <taxon>Protomycetaceae</taxon>
        <taxon>Protomyces</taxon>
    </lineage>
</organism>
<feature type="compositionally biased region" description="Polar residues" evidence="5">
    <location>
        <begin position="12"/>
        <end position="27"/>
    </location>
</feature>
<feature type="region of interest" description="Disordered" evidence="5">
    <location>
        <begin position="232"/>
        <end position="307"/>
    </location>
</feature>
<keyword evidence="3" id="KW-0507">mRNA processing</keyword>
<feature type="region of interest" description="Disordered" evidence="5">
    <location>
        <begin position="1"/>
        <end position="76"/>
    </location>
</feature>
<dbReference type="OMA" id="FDEFTWE"/>
<dbReference type="STRING" id="56484.A0A1Y2F7P6"/>
<reference evidence="7 8" key="1">
    <citation type="submission" date="2016-07" db="EMBL/GenBank/DDBJ databases">
        <title>Pervasive Adenine N6-methylation of Active Genes in Fungi.</title>
        <authorList>
            <consortium name="DOE Joint Genome Institute"/>
            <person name="Mondo S.J."/>
            <person name="Dannebaum R.O."/>
            <person name="Kuo R.C."/>
            <person name="Labutti K."/>
            <person name="Haridas S."/>
            <person name="Kuo A."/>
            <person name="Salamov A."/>
            <person name="Ahrendt S.R."/>
            <person name="Lipzen A."/>
            <person name="Sullivan W."/>
            <person name="Andreopoulos W.B."/>
            <person name="Clum A."/>
            <person name="Lindquist E."/>
            <person name="Daum C."/>
            <person name="Ramamoorthy G.K."/>
            <person name="Gryganskyi A."/>
            <person name="Culley D."/>
            <person name="Magnuson J.K."/>
            <person name="James T.Y."/>
            <person name="O'Malley M.A."/>
            <person name="Stajich J.E."/>
            <person name="Spatafora J.W."/>
            <person name="Visel A."/>
            <person name="Grigoriev I.V."/>
        </authorList>
    </citation>
    <scope>NUCLEOTIDE SEQUENCE [LARGE SCALE GENOMIC DNA]</scope>
    <source>
        <strain evidence="7 8">12-1054</strain>
    </source>
</reference>
<feature type="compositionally biased region" description="Low complexity" evidence="5">
    <location>
        <begin position="249"/>
        <end position="260"/>
    </location>
</feature>
<dbReference type="InterPro" id="IPR007854">
    <property type="entry name" value="Fip1_dom"/>
</dbReference>
<comment type="caution">
    <text evidence="7">The sequence shown here is derived from an EMBL/GenBank/DDBJ whole genome shotgun (WGS) entry which is preliminary data.</text>
</comment>
<feature type="domain" description="Pre-mRNA polyadenylation factor Fip1" evidence="6">
    <location>
        <begin position="149"/>
        <end position="191"/>
    </location>
</feature>
<dbReference type="GO" id="GO:0005847">
    <property type="term" value="C:mRNA cleavage and polyadenylation specificity factor complex"/>
    <property type="evidence" value="ECO:0007669"/>
    <property type="project" value="TreeGrafter"/>
</dbReference>
<evidence type="ECO:0000256" key="5">
    <source>
        <dbReference type="SAM" id="MobiDB-lite"/>
    </source>
</evidence>